<sequence length="370" mass="42993">MRPEKTFLFHDDGGPEKNTVHALLKTLHDTHPKTTLDFLRAATHDDPTDWGTDLHFGYRSEVTTSDPQDEPRYLVGLSTNNRLLRGEPGDQDSQIDARIQAYEGEERKATIFIEAKVGSNTLNEGQLRRYAKDFDITEIKDDTSWTQIQWADVYTTLRDHIDSECNDQRLRSEWTVNEYLLSELTDWLRSTDQIQRRVGESAINNSHPKYLNVGVNDDSEYYIQFAAESYGESTQSGTATITEPVWKRFLNKIDEDTRRATFGVPTENQPEPTPDLTALRNWLISSQGYQEKDFQDKGRRWAWEIDRENYPLKIKFRRDDHLWVRTKPNVHYCPNLAPDEFEAVFDDIPLSLREDVFINGNLSPLWTATN</sequence>
<comment type="caution">
    <text evidence="1">The sequence shown here is derived from an EMBL/GenBank/DDBJ whole genome shotgun (WGS) entry which is preliminary data.</text>
</comment>
<name>A0A830FC69_9EURY</name>
<evidence type="ECO:0008006" key="3">
    <source>
        <dbReference type="Google" id="ProtNLM"/>
    </source>
</evidence>
<dbReference type="OrthoDB" id="372854at2157"/>
<dbReference type="EMBL" id="BMPF01000004">
    <property type="protein sequence ID" value="GGL39874.1"/>
    <property type="molecule type" value="Genomic_DNA"/>
</dbReference>
<protein>
    <recommendedName>
        <fullName evidence="3">PD-(D/E)XK nuclease superfamily protein</fullName>
    </recommendedName>
</protein>
<evidence type="ECO:0000313" key="2">
    <source>
        <dbReference type="Proteomes" id="UP000628840"/>
    </source>
</evidence>
<keyword evidence="2" id="KW-1185">Reference proteome</keyword>
<proteinExistence type="predicted"/>
<gene>
    <name evidence="1" type="ORF">GCM10009037_24610</name>
</gene>
<evidence type="ECO:0000313" key="1">
    <source>
        <dbReference type="EMBL" id="GGL39874.1"/>
    </source>
</evidence>
<reference evidence="1 2" key="1">
    <citation type="journal article" date="2019" name="Int. J. Syst. Evol. Microbiol.">
        <title>The Global Catalogue of Microorganisms (GCM) 10K type strain sequencing project: providing services to taxonomists for standard genome sequencing and annotation.</title>
        <authorList>
            <consortium name="The Broad Institute Genomics Platform"/>
            <consortium name="The Broad Institute Genome Sequencing Center for Infectious Disease"/>
            <person name="Wu L."/>
            <person name="Ma J."/>
        </authorList>
    </citation>
    <scope>NUCLEOTIDE SEQUENCE [LARGE SCALE GENOMIC DNA]</scope>
    <source>
        <strain evidence="1 2">JCM 19585</strain>
    </source>
</reference>
<dbReference type="Proteomes" id="UP000628840">
    <property type="component" value="Unassembled WGS sequence"/>
</dbReference>
<dbReference type="RefSeq" id="WP_188884058.1">
    <property type="nucleotide sequence ID" value="NZ_BMPF01000004.1"/>
</dbReference>
<dbReference type="AlphaFoldDB" id="A0A830FC69"/>
<organism evidence="1 2">
    <name type="scientific">Halarchaeum grantii</name>
    <dbReference type="NCBI Taxonomy" id="1193105"/>
    <lineage>
        <taxon>Archaea</taxon>
        <taxon>Methanobacteriati</taxon>
        <taxon>Methanobacteriota</taxon>
        <taxon>Stenosarchaea group</taxon>
        <taxon>Halobacteria</taxon>
        <taxon>Halobacteriales</taxon>
        <taxon>Halobacteriaceae</taxon>
    </lineage>
</organism>
<accession>A0A830FC69</accession>